<accession>A0A8X6YW42</accession>
<comment type="caution">
    <text evidence="1">The sequence shown here is derived from an EMBL/GenBank/DDBJ whole genome shotgun (WGS) entry which is preliminary data.</text>
</comment>
<reference evidence="1" key="1">
    <citation type="submission" date="2020-08" db="EMBL/GenBank/DDBJ databases">
        <title>Multicomponent nature underlies the extraordinary mechanical properties of spider dragline silk.</title>
        <authorList>
            <person name="Kono N."/>
            <person name="Nakamura H."/>
            <person name="Mori M."/>
            <person name="Yoshida Y."/>
            <person name="Ohtoshi R."/>
            <person name="Malay A.D."/>
            <person name="Moran D.A.P."/>
            <person name="Tomita M."/>
            <person name="Numata K."/>
            <person name="Arakawa K."/>
        </authorList>
    </citation>
    <scope>NUCLEOTIDE SEQUENCE</scope>
</reference>
<sequence length="88" mass="10379">MNGVQMAVNCIVHYLVCVQRSYNRPPPQLIGDGNWDNLRHYNDVIGSYKEVATTVYHIQTLNISRLSFRISCFLKRRLLVMWETFWTS</sequence>
<protein>
    <submittedName>
        <fullName evidence="1">Uncharacterized protein</fullName>
    </submittedName>
</protein>
<organism evidence="1 2">
    <name type="scientific">Trichonephila inaurata madagascariensis</name>
    <dbReference type="NCBI Taxonomy" id="2747483"/>
    <lineage>
        <taxon>Eukaryota</taxon>
        <taxon>Metazoa</taxon>
        <taxon>Ecdysozoa</taxon>
        <taxon>Arthropoda</taxon>
        <taxon>Chelicerata</taxon>
        <taxon>Arachnida</taxon>
        <taxon>Araneae</taxon>
        <taxon>Araneomorphae</taxon>
        <taxon>Entelegynae</taxon>
        <taxon>Araneoidea</taxon>
        <taxon>Nephilidae</taxon>
        <taxon>Trichonephila</taxon>
        <taxon>Trichonephila inaurata</taxon>
    </lineage>
</organism>
<dbReference type="AlphaFoldDB" id="A0A8X6YW42"/>
<dbReference type="EMBL" id="BMAV01022834">
    <property type="protein sequence ID" value="GFY78133.1"/>
    <property type="molecule type" value="Genomic_DNA"/>
</dbReference>
<name>A0A8X6YW42_9ARAC</name>
<keyword evidence="2" id="KW-1185">Reference proteome</keyword>
<gene>
    <name evidence="1" type="ORF">TNIN_110931</name>
</gene>
<proteinExistence type="predicted"/>
<dbReference type="Proteomes" id="UP000886998">
    <property type="component" value="Unassembled WGS sequence"/>
</dbReference>
<evidence type="ECO:0000313" key="1">
    <source>
        <dbReference type="EMBL" id="GFY78133.1"/>
    </source>
</evidence>
<evidence type="ECO:0000313" key="2">
    <source>
        <dbReference type="Proteomes" id="UP000886998"/>
    </source>
</evidence>